<accession>A0AAE0FBZ7</accession>
<keyword evidence="1" id="KW-0175">Coiled coil</keyword>
<dbReference type="EMBL" id="LGRX02021455">
    <property type="protein sequence ID" value="KAK3256648.1"/>
    <property type="molecule type" value="Genomic_DNA"/>
</dbReference>
<evidence type="ECO:0000313" key="3">
    <source>
        <dbReference type="Proteomes" id="UP001190700"/>
    </source>
</evidence>
<reference evidence="2 3" key="1">
    <citation type="journal article" date="2015" name="Genome Biol. Evol.">
        <title>Comparative Genomics of a Bacterivorous Green Alga Reveals Evolutionary Causalities and Consequences of Phago-Mixotrophic Mode of Nutrition.</title>
        <authorList>
            <person name="Burns J.A."/>
            <person name="Paasch A."/>
            <person name="Narechania A."/>
            <person name="Kim E."/>
        </authorList>
    </citation>
    <scope>NUCLEOTIDE SEQUENCE [LARGE SCALE GENOMIC DNA]</scope>
    <source>
        <strain evidence="2 3">PLY_AMNH</strain>
    </source>
</reference>
<protein>
    <submittedName>
        <fullName evidence="2">Uncharacterized protein</fullName>
    </submittedName>
</protein>
<evidence type="ECO:0000313" key="2">
    <source>
        <dbReference type="EMBL" id="KAK3256648.1"/>
    </source>
</evidence>
<name>A0AAE0FBZ7_9CHLO</name>
<comment type="caution">
    <text evidence="2">The sequence shown here is derived from an EMBL/GenBank/DDBJ whole genome shotgun (WGS) entry which is preliminary data.</text>
</comment>
<dbReference type="Proteomes" id="UP001190700">
    <property type="component" value="Unassembled WGS sequence"/>
</dbReference>
<dbReference type="Gene3D" id="2.60.120.620">
    <property type="entry name" value="q2cbj1_9rhob like domain"/>
    <property type="match status" value="2"/>
</dbReference>
<keyword evidence="3" id="KW-1185">Reference proteome</keyword>
<gene>
    <name evidence="2" type="ORF">CYMTET_34222</name>
</gene>
<feature type="coiled-coil region" evidence="1">
    <location>
        <begin position="104"/>
        <end position="131"/>
    </location>
</feature>
<sequence>MGVIVNASVLVSRAVQAAWTVTQSRLFHYASSMANRGLVLRQIAVKRPQRFAKRVSGWVLLSTLSVLAASQELEVSEASIEFFQEVQPRGFRDSELTRFQVMDAENADQLRELLEAELDAIDEVAATAEASCGRRLNVQRSAAGPMLDTLSLQVFQPFLEAHGFPILLQSITAQKCEPATLHQTPQQAHRAPESFLFHLVLTADDEADAGPLFVLPKLPPTLADWIEFVLLPPSSSANKSTGATSFFELQYPEHALQKRDAVHLSKGVVLAHPGRRLHGWLPGYVSATHVSVTFAFGPTRAASEVQHAAGADATLWIEMQSPEQSSLLAVSNVIGRQRHLVPRWSHARHAMATWGRQALTMKAAVQEMVGALRGSLFTDPTDSAACPPSSRCSILRTLLVLCSAGEHHDAEEGRESIRYALEAGLLGLVMASSAQLTAAAEGSTCGCLSESCMLLALLQPLADMEGPRWREGMEQCGRALQRAAAVPPSSGVHAEGPALFTALSEHACGSRGLDAECEELGKAVHHFASRVTHEGTQIGDWTATEERCVRVPPGDKPATLECYYLAGELLSRACDPAQGTTGVCDPAGQCAAPLASCSANSTCSTCADLAAHHPPTAGAVTAAESTCLACPAGFHHVPNSLPRPWALKLVHPVSAAMRGFDCSGKCVQLETQEDARPTHAHGGAPCSSCRPPQELLAPGEAHPAVLAAAPVMDSVYPVNATFLEAFLRDGVVMARHVAPELQQYRPFFQEAYIAGMVQYYYHNLAQEACTCARLEAGAACANAPPEEFPFDPTYLEDVARRRDTATLRAMLKQCEVNGNATVAFLQQIDLRRLHRAIERWALGKRLARVASQLLGVPSLRLYQDAMFVKDGRKDDDAIHLRKHMNRQTGWHMELTQVPVDTEAYVTAWCPLRRATEDDSILVFAPGSHEASAWSRVWKNNSPARMPSPDDVRALVARIRQLSPDVKSLGTLPKNMRLELKEKEEVMKIWKSLLERPVTLTERQKTLMKSTNLNITNKFHQHWAARFRVMTFGHYEVGDCSFHSGRVMHAAPRNSAATRREAVTLTYIDARAVKMPMEYHKIPSEDKLSFQKWVDDIDDWHVIEHPELPLVYDQLHDSLYTPRNGQNEQLQVNLEL</sequence>
<organism evidence="2 3">
    <name type="scientific">Cymbomonas tetramitiformis</name>
    <dbReference type="NCBI Taxonomy" id="36881"/>
    <lineage>
        <taxon>Eukaryota</taxon>
        <taxon>Viridiplantae</taxon>
        <taxon>Chlorophyta</taxon>
        <taxon>Pyramimonadophyceae</taxon>
        <taxon>Pyramimonadales</taxon>
        <taxon>Pyramimonadaceae</taxon>
        <taxon>Cymbomonas</taxon>
    </lineage>
</organism>
<dbReference type="PANTHER" id="PTHR20883">
    <property type="entry name" value="PHYTANOYL-COA DIOXYGENASE DOMAIN CONTAINING 1"/>
    <property type="match status" value="1"/>
</dbReference>
<dbReference type="AlphaFoldDB" id="A0AAE0FBZ7"/>
<dbReference type="SUPFAM" id="SSF51197">
    <property type="entry name" value="Clavaminate synthase-like"/>
    <property type="match status" value="2"/>
</dbReference>
<dbReference type="PANTHER" id="PTHR20883:SF49">
    <property type="entry name" value="PHYTANOYL-COA DIOXYGENASE"/>
    <property type="match status" value="1"/>
</dbReference>
<evidence type="ECO:0000256" key="1">
    <source>
        <dbReference type="SAM" id="Coils"/>
    </source>
</evidence>
<proteinExistence type="predicted"/>